<feature type="repeat" description="WD" evidence="1">
    <location>
        <begin position="473"/>
        <end position="514"/>
    </location>
</feature>
<name>F0WEH0_9STRA</name>
<dbReference type="Pfam" id="PF02138">
    <property type="entry name" value="Beach"/>
    <property type="match status" value="1"/>
</dbReference>
<accession>F0WEH0</accession>
<evidence type="ECO:0000259" key="2">
    <source>
        <dbReference type="PROSITE" id="PS50197"/>
    </source>
</evidence>
<dbReference type="InterPro" id="IPR000409">
    <property type="entry name" value="BEACH_dom"/>
</dbReference>
<dbReference type="PROSITE" id="PS50197">
    <property type="entry name" value="BEACH"/>
    <property type="match status" value="1"/>
</dbReference>
<dbReference type="EMBL" id="FR824119">
    <property type="protein sequence ID" value="CCA19602.1"/>
    <property type="molecule type" value="Genomic_DNA"/>
</dbReference>
<dbReference type="InterPro" id="IPR036372">
    <property type="entry name" value="BEACH_dom_sf"/>
</dbReference>
<feature type="repeat" description="WD" evidence="1">
    <location>
        <begin position="298"/>
        <end position="337"/>
    </location>
</feature>
<dbReference type="Gene3D" id="1.10.1540.10">
    <property type="entry name" value="BEACH domain"/>
    <property type="match status" value="1"/>
</dbReference>
<dbReference type="PROSITE" id="PS50082">
    <property type="entry name" value="WD_REPEATS_2"/>
    <property type="match status" value="2"/>
</dbReference>
<evidence type="ECO:0000256" key="1">
    <source>
        <dbReference type="PROSITE-ProRule" id="PRU00221"/>
    </source>
</evidence>
<dbReference type="Pfam" id="PF00400">
    <property type="entry name" value="WD40"/>
    <property type="match status" value="3"/>
</dbReference>
<dbReference type="HOGENOM" id="CLU_000218_5_5_1"/>
<reference evidence="3" key="2">
    <citation type="submission" date="2011-02" db="EMBL/GenBank/DDBJ databases">
        <authorList>
            <person name="MacLean D."/>
        </authorList>
    </citation>
    <scope>NUCLEOTIDE SEQUENCE</scope>
</reference>
<evidence type="ECO:0000313" key="3">
    <source>
        <dbReference type="EMBL" id="CCA19602.1"/>
    </source>
</evidence>
<gene>
    <name evidence="3" type="primary">AlNc14C74G5024</name>
    <name evidence="3" type="ORF">ALNC14_057450</name>
</gene>
<keyword evidence="1" id="KW-0853">WD repeat</keyword>
<dbReference type="PANTHER" id="PTHR13743">
    <property type="entry name" value="BEIGE/BEACH-RELATED"/>
    <property type="match status" value="1"/>
</dbReference>
<dbReference type="InterPro" id="IPR050865">
    <property type="entry name" value="BEACH_Domain"/>
</dbReference>
<protein>
    <submittedName>
        <fullName evidence="3">Uncharacterized protein AlNc14C74G5024</fullName>
    </submittedName>
</protein>
<sequence>MWSYQLGQKIRPNINKAKKLSSRIIVRFPSLIIRFDSDRKLFCKVFYYLSYEGSVDLEAVTDPVEKCSLEAQIQEFGQTPRQLFVTPHPARQDVGKCPVLTEECVPNEIKSRKVDTTKDVMYDSPLARSDNQVKSFQENEFDSEIDDANSEGARRSVFAFRGKSLTVPKQAQKFVGGLTAQIRRRMHADTTKAWNWTFDKKIAMERTYWAGSSPHQIHSAEITSIVLAKNASVMYTTSKNTTFKVSATADGTIRRTMSCDAALTCSDISNDERFIFIGSTDQFLYMYSIECGRMISQIKAHDDGISCVCVYHDRIMTAASDSIVKIWQYSNTGITSTPIATFTGCEGAILSLHVCADGTLGIAGTRTGRTYILDLRNHVILCQVENRFHSCSGVTGLSSASDSSTFISVSLKNELQQISFEGKQLSAIELHCDGQIRSFGSDGEYVVAGTSNGRISIWKLSDSVGPDAVYEIPNAHAASICSLTVTHNGQMMVSASVDGSIRIWTLKRKVSSRSNRFAQLFSPA</sequence>
<dbReference type="InterPro" id="IPR001680">
    <property type="entry name" value="WD40_rpt"/>
</dbReference>
<proteinExistence type="predicted"/>
<dbReference type="PANTHER" id="PTHR13743:SF123">
    <property type="entry name" value="PROTEIN FAN"/>
    <property type="match status" value="1"/>
</dbReference>
<dbReference type="PROSITE" id="PS50294">
    <property type="entry name" value="WD_REPEATS_REGION"/>
    <property type="match status" value="1"/>
</dbReference>
<dbReference type="SUPFAM" id="SSF81837">
    <property type="entry name" value="BEACH domain"/>
    <property type="match status" value="1"/>
</dbReference>
<dbReference type="InterPro" id="IPR015943">
    <property type="entry name" value="WD40/YVTN_repeat-like_dom_sf"/>
</dbReference>
<organism evidence="3">
    <name type="scientific">Albugo laibachii Nc14</name>
    <dbReference type="NCBI Taxonomy" id="890382"/>
    <lineage>
        <taxon>Eukaryota</taxon>
        <taxon>Sar</taxon>
        <taxon>Stramenopiles</taxon>
        <taxon>Oomycota</taxon>
        <taxon>Peronosporomycetes</taxon>
        <taxon>Albuginales</taxon>
        <taxon>Albuginaceae</taxon>
        <taxon>Albugo</taxon>
    </lineage>
</organism>
<feature type="domain" description="BEACH" evidence="2">
    <location>
        <begin position="1"/>
        <end position="91"/>
    </location>
</feature>
<dbReference type="SUPFAM" id="SSF50978">
    <property type="entry name" value="WD40 repeat-like"/>
    <property type="match status" value="1"/>
</dbReference>
<dbReference type="InterPro" id="IPR036322">
    <property type="entry name" value="WD40_repeat_dom_sf"/>
</dbReference>
<dbReference type="Gene3D" id="2.130.10.10">
    <property type="entry name" value="YVTN repeat-like/Quinoprotein amine dehydrogenase"/>
    <property type="match status" value="2"/>
</dbReference>
<dbReference type="AlphaFoldDB" id="F0WEH0"/>
<dbReference type="SMART" id="SM00320">
    <property type="entry name" value="WD40"/>
    <property type="match status" value="6"/>
</dbReference>
<reference evidence="3" key="1">
    <citation type="journal article" date="2011" name="PLoS Biol.">
        <title>Gene gain and loss during evolution of obligate parasitism in the white rust pathogen of Arabidopsis thaliana.</title>
        <authorList>
            <person name="Kemen E."/>
            <person name="Gardiner A."/>
            <person name="Schultz-Larsen T."/>
            <person name="Kemen A.C."/>
            <person name="Balmuth A.L."/>
            <person name="Robert-Seilaniantz A."/>
            <person name="Bailey K."/>
            <person name="Holub E."/>
            <person name="Studholme D.J."/>
            <person name="Maclean D."/>
            <person name="Jones J.D."/>
        </authorList>
    </citation>
    <scope>NUCLEOTIDE SEQUENCE</scope>
</reference>